<dbReference type="Proteomes" id="UP000683428">
    <property type="component" value="Chromosome"/>
</dbReference>
<keyword evidence="2" id="KW-1185">Reference proteome</keyword>
<evidence type="ECO:0000313" key="2">
    <source>
        <dbReference type="Proteomes" id="UP000683428"/>
    </source>
</evidence>
<gene>
    <name evidence="1" type="ORF">Azoinq_03005</name>
</gene>
<evidence type="ECO:0000313" key="1">
    <source>
        <dbReference type="EMBL" id="QWT49596.1"/>
    </source>
</evidence>
<accession>A0A975SNG9</accession>
<dbReference type="AlphaFoldDB" id="A0A975SNG9"/>
<protein>
    <submittedName>
        <fullName evidence="1">Uncharacterized protein</fullName>
    </submittedName>
</protein>
<reference evidence="1" key="1">
    <citation type="submission" date="2020-11" db="EMBL/GenBank/DDBJ databases">
        <title>Azospira inquinata sp. nov.</title>
        <authorList>
            <person name="Moe W.M."/>
            <person name="Mikes M.C."/>
        </authorList>
    </citation>
    <scope>NUCLEOTIDE SEQUENCE</scope>
    <source>
        <strain evidence="1">Azo-3</strain>
    </source>
</reference>
<organism evidence="1 2">
    <name type="scientific">Azospira inquinata</name>
    <dbReference type="NCBI Taxonomy" id="2785627"/>
    <lineage>
        <taxon>Bacteria</taxon>
        <taxon>Pseudomonadati</taxon>
        <taxon>Pseudomonadota</taxon>
        <taxon>Betaproteobacteria</taxon>
        <taxon>Rhodocyclales</taxon>
        <taxon>Rhodocyclaceae</taxon>
        <taxon>Azospira</taxon>
    </lineage>
</organism>
<sequence>MSGIKILDSQEIAGIRINGGKTYPEIAADIAECLSGRRLHHLNPGPVIGVPAGKIG</sequence>
<name>A0A975SNG9_9RHOO</name>
<dbReference type="KEGG" id="aiq:Azoinq_03005"/>
<proteinExistence type="predicted"/>
<dbReference type="EMBL" id="CP064782">
    <property type="protein sequence ID" value="QWT49596.1"/>
    <property type="molecule type" value="Genomic_DNA"/>
</dbReference>
<dbReference type="RefSeq" id="WP_216126432.1">
    <property type="nucleotide sequence ID" value="NZ_CP064782.1"/>
</dbReference>